<dbReference type="SUPFAM" id="SSF56024">
    <property type="entry name" value="Phospholipase D/nuclease"/>
    <property type="match status" value="2"/>
</dbReference>
<keyword evidence="5 13" id="KW-0812">Transmembrane</keyword>
<evidence type="ECO:0000256" key="8">
    <source>
        <dbReference type="ARBA" id="ARBA00023098"/>
    </source>
</evidence>
<dbReference type="Gene3D" id="3.30.870.10">
    <property type="entry name" value="Endonuclease Chain A"/>
    <property type="match status" value="2"/>
</dbReference>
<evidence type="ECO:0000256" key="9">
    <source>
        <dbReference type="ARBA" id="ARBA00023136"/>
    </source>
</evidence>
<organism evidence="15 16">
    <name type="scientific">Microlunatus elymi</name>
    <dbReference type="NCBI Taxonomy" id="2596828"/>
    <lineage>
        <taxon>Bacteria</taxon>
        <taxon>Bacillati</taxon>
        <taxon>Actinomycetota</taxon>
        <taxon>Actinomycetes</taxon>
        <taxon>Propionibacteriales</taxon>
        <taxon>Propionibacteriaceae</taxon>
        <taxon>Microlunatus</taxon>
    </lineage>
</organism>
<keyword evidence="7 13" id="KW-1133">Transmembrane helix</keyword>
<dbReference type="OrthoDB" id="9762009at2"/>
<dbReference type="EC" id="2.7.8.-" evidence="12"/>
<evidence type="ECO:0000256" key="5">
    <source>
        <dbReference type="ARBA" id="ARBA00022692"/>
    </source>
</evidence>
<evidence type="ECO:0000256" key="11">
    <source>
        <dbReference type="ARBA" id="ARBA00023264"/>
    </source>
</evidence>
<protein>
    <recommendedName>
        <fullName evidence="12">Cardiolipin synthase</fullName>
        <ecNumber evidence="12">2.7.8.-</ecNumber>
    </recommendedName>
</protein>
<reference evidence="15 16" key="1">
    <citation type="submission" date="2019-07" db="EMBL/GenBank/DDBJ databases">
        <title>Microlunatus dokdonensis sp. nov. isolated from the rhizospheric soil of the wild plant Elymus tsukushiensis.</title>
        <authorList>
            <person name="Ghim S.-Y."/>
            <person name="Hwang Y.-J."/>
            <person name="Son J.-S."/>
            <person name="Shin J.-H."/>
        </authorList>
    </citation>
    <scope>NUCLEOTIDE SEQUENCE [LARGE SCALE GENOMIC DNA]</scope>
    <source>
        <strain evidence="15 16">KUDC0627</strain>
    </source>
</reference>
<evidence type="ECO:0000256" key="10">
    <source>
        <dbReference type="ARBA" id="ARBA00023209"/>
    </source>
</evidence>
<name>A0A516Q5X8_9ACTN</name>
<dbReference type="NCBIfam" id="TIGR04265">
    <property type="entry name" value="bac_cardiolipin"/>
    <property type="match status" value="1"/>
</dbReference>
<feature type="domain" description="PLD phosphodiesterase" evidence="14">
    <location>
        <begin position="221"/>
        <end position="248"/>
    </location>
</feature>
<evidence type="ECO:0000256" key="13">
    <source>
        <dbReference type="SAM" id="Phobius"/>
    </source>
</evidence>
<dbReference type="InterPro" id="IPR027379">
    <property type="entry name" value="CLS_N"/>
</dbReference>
<evidence type="ECO:0000313" key="15">
    <source>
        <dbReference type="EMBL" id="QDP98782.1"/>
    </source>
</evidence>
<keyword evidence="9 13" id="KW-0472">Membrane</keyword>
<dbReference type="PANTHER" id="PTHR21248:SF22">
    <property type="entry name" value="PHOSPHOLIPASE D"/>
    <property type="match status" value="1"/>
</dbReference>
<evidence type="ECO:0000256" key="2">
    <source>
        <dbReference type="ARBA" id="ARBA00022475"/>
    </source>
</evidence>
<dbReference type="GO" id="GO:0032049">
    <property type="term" value="P:cardiolipin biosynthetic process"/>
    <property type="evidence" value="ECO:0007669"/>
    <property type="project" value="UniProtKB-UniRule"/>
</dbReference>
<dbReference type="GO" id="GO:0005886">
    <property type="term" value="C:plasma membrane"/>
    <property type="evidence" value="ECO:0007669"/>
    <property type="project" value="UniProtKB-SubCell"/>
</dbReference>
<keyword evidence="2" id="KW-1003">Cell membrane</keyword>
<dbReference type="InterPro" id="IPR025202">
    <property type="entry name" value="PLD-like_dom"/>
</dbReference>
<keyword evidence="16" id="KW-1185">Reference proteome</keyword>
<dbReference type="InterPro" id="IPR022924">
    <property type="entry name" value="Cardiolipin_synthase"/>
</dbReference>
<dbReference type="AlphaFoldDB" id="A0A516Q5X8"/>
<sequence>MQGPMSSFDAWGIVLLAAHVIVILIAAFSVSANRKPSSAIAWLLVVIFLPLLGVILYLLIGTAKLTRSRRDKQRFVTERLLERSEDDLDHAGRSSSWPDWLPTMVTLNRNLGALPMLPSNQAELITDYDAMIKKMADDIDAAEHYVHVEFFILVYDDTTAPFFDALARARERGVAVRVLADHLSLIMYPNRRKTEQALKDMGAELRPMLPIKPITDPRRRMDLRNHRKLVVIDGRVGHTGSMNLIADHYHKKKAIRQGLHWHELMMRLEGPVVRELDAVFVTDWYSETDQLLPLDYPPLPATQPRRLDAQILPSGPSFDNDNNLKLFAATIQNARHRVSVTSPYYVPDETIQKAMVTAGSRGLDVELFVSEISDQFMVYHAQRSYYEELLRAGVKIFLYRAPTVLHAKHLSVDDDVAMIGTSNMDIRSLSLHMELMVMMSGRELVSELRMVEDDYRSKSRQLTLGEWLRRPRRQKALDNVMRLTSALM</sequence>
<feature type="transmembrane region" description="Helical" evidence="13">
    <location>
        <begin position="39"/>
        <end position="60"/>
    </location>
</feature>
<comment type="subcellular location">
    <subcellularLocation>
        <location evidence="1">Cell membrane</location>
        <topology evidence="1">Multi-pass membrane protein</topology>
    </subcellularLocation>
</comment>
<feature type="transmembrane region" description="Helical" evidence="13">
    <location>
        <begin position="12"/>
        <end position="33"/>
    </location>
</feature>
<dbReference type="KEGG" id="mik:FOE78_13000"/>
<evidence type="ECO:0000256" key="12">
    <source>
        <dbReference type="NCBIfam" id="TIGR04265"/>
    </source>
</evidence>
<keyword evidence="4" id="KW-0808">Transferase</keyword>
<dbReference type="Pfam" id="PF13091">
    <property type="entry name" value="PLDc_2"/>
    <property type="match status" value="2"/>
</dbReference>
<evidence type="ECO:0000259" key="14">
    <source>
        <dbReference type="PROSITE" id="PS50035"/>
    </source>
</evidence>
<dbReference type="EMBL" id="CP041692">
    <property type="protein sequence ID" value="QDP98782.1"/>
    <property type="molecule type" value="Genomic_DNA"/>
</dbReference>
<dbReference type="Proteomes" id="UP000319263">
    <property type="component" value="Chromosome"/>
</dbReference>
<dbReference type="SMART" id="SM00155">
    <property type="entry name" value="PLDc"/>
    <property type="match status" value="2"/>
</dbReference>
<dbReference type="InterPro" id="IPR001736">
    <property type="entry name" value="PLipase_D/transphosphatidylase"/>
</dbReference>
<feature type="domain" description="PLD phosphodiesterase" evidence="14">
    <location>
        <begin position="401"/>
        <end position="428"/>
    </location>
</feature>
<evidence type="ECO:0000256" key="3">
    <source>
        <dbReference type="ARBA" id="ARBA00022516"/>
    </source>
</evidence>
<gene>
    <name evidence="15" type="primary">cls</name>
    <name evidence="15" type="ORF">FOE78_13000</name>
</gene>
<keyword evidence="10" id="KW-0594">Phospholipid biosynthesis</keyword>
<keyword evidence="11" id="KW-1208">Phospholipid metabolism</keyword>
<proteinExistence type="predicted"/>
<keyword evidence="6" id="KW-0677">Repeat</keyword>
<dbReference type="Pfam" id="PF13396">
    <property type="entry name" value="PLDc_N"/>
    <property type="match status" value="1"/>
</dbReference>
<evidence type="ECO:0000256" key="4">
    <source>
        <dbReference type="ARBA" id="ARBA00022679"/>
    </source>
</evidence>
<dbReference type="PANTHER" id="PTHR21248">
    <property type="entry name" value="CARDIOLIPIN SYNTHASE"/>
    <property type="match status" value="1"/>
</dbReference>
<dbReference type="PROSITE" id="PS50035">
    <property type="entry name" value="PLD"/>
    <property type="match status" value="2"/>
</dbReference>
<accession>A0A516Q5X8</accession>
<evidence type="ECO:0000256" key="1">
    <source>
        <dbReference type="ARBA" id="ARBA00004651"/>
    </source>
</evidence>
<evidence type="ECO:0000256" key="6">
    <source>
        <dbReference type="ARBA" id="ARBA00022737"/>
    </source>
</evidence>
<keyword evidence="3" id="KW-0444">Lipid biosynthesis</keyword>
<evidence type="ECO:0000256" key="7">
    <source>
        <dbReference type="ARBA" id="ARBA00022989"/>
    </source>
</evidence>
<dbReference type="GO" id="GO:0008808">
    <property type="term" value="F:cardiolipin synthase activity"/>
    <property type="evidence" value="ECO:0007669"/>
    <property type="project" value="UniProtKB-UniRule"/>
</dbReference>
<evidence type="ECO:0000313" key="16">
    <source>
        <dbReference type="Proteomes" id="UP000319263"/>
    </source>
</evidence>
<keyword evidence="8" id="KW-0443">Lipid metabolism</keyword>